<dbReference type="Proteomes" id="UP000251341">
    <property type="component" value="Unassembled WGS sequence"/>
</dbReference>
<feature type="transmembrane region" description="Helical" evidence="6">
    <location>
        <begin position="270"/>
        <end position="293"/>
    </location>
</feature>
<dbReference type="PANTHER" id="PTHR30619:SF1">
    <property type="entry name" value="RECOMBINATION PROTEIN 2"/>
    <property type="match status" value="1"/>
</dbReference>
<dbReference type="InterPro" id="IPR036866">
    <property type="entry name" value="RibonucZ/Hydroxyglut_hydro"/>
</dbReference>
<evidence type="ECO:0000313" key="8">
    <source>
        <dbReference type="EMBL" id="PUE60638.1"/>
    </source>
</evidence>
<dbReference type="InterPro" id="IPR001279">
    <property type="entry name" value="Metallo-B-lactamas"/>
</dbReference>
<evidence type="ECO:0000256" key="1">
    <source>
        <dbReference type="ARBA" id="ARBA00004651"/>
    </source>
</evidence>
<dbReference type="Pfam" id="PF13567">
    <property type="entry name" value="DUF4131"/>
    <property type="match status" value="1"/>
</dbReference>
<sequence>MFSVITPLALGWIAGTALQLQQAPLWAGEVYWGLSAAALAMAFAVVRFTRGLAGVWLQAAAWFALAAVLAFAQAGVRASHYAQSALNPALEGRTLQVVGIVANLPQRVEDSARFRFEVASARESDGALVQLPPQLLIGWYGNRLNGSDDKLQPPPVDLRPGDRWQLAVRLKAPHGHINPHGFDYELWLWEQGLQATGYVRNGAKDTPPQWLGSTWTHPVERLRQRVRSAIDAHVADRAVAGIVAALLVGDQAAIERADWDVFRATGVAHLMAISGLHITGLAWLAALCVGWLWRRSDVWSPRQPWSLWLPAPIAASACAAGVALAYAVFTGWGVPAQRTVWMLGMVTLLRVYGLRWPLMQVWLTVCAVVLALDPWALMQAGFWLSFVAVGVLFTSGSHAPANTVWASAQRMWREQWLMSVCLAPLTLLLFHQVSVVGLFANLLAVPWVTLVVTPLCLLGLVLPFAWSMAAEALQWLVWLLKACAGVSWAQWSAPAAPLWVGAAALVGMGVWALRVPMWLRWFGVALVLPVLSWQTPRPAHGTFELVAADMGQGHAVLVRTATHSLLYDTGPRYSAETDAGQRVLVPLLRAWGERLDRIVISHQDSDHSGGAPAVMAMQPQAGVLTSIATEHPLQQLGAMQRCERGQLWTWDGVQFEVLHPSASDYERKLKPNALSCVLRVSAHNTSALLAGDIEAAQEQDLLQSDQALQADWLLVPHHGSATSSTPAFLEAVQPSVAIVQAGYRNRFGHPRPDVLRRYSDLGVLVVQTPRCGASTWHSEQPKLVQCERNQRQRYWQHVF</sequence>
<dbReference type="InterPro" id="IPR004797">
    <property type="entry name" value="Competence_ComEC/Rec2"/>
</dbReference>
<evidence type="ECO:0000256" key="4">
    <source>
        <dbReference type="ARBA" id="ARBA00022989"/>
    </source>
</evidence>
<feature type="transmembrane region" description="Helical" evidence="6">
    <location>
        <begin position="305"/>
        <end position="329"/>
    </location>
</feature>
<dbReference type="Pfam" id="PF00753">
    <property type="entry name" value="Lactamase_B"/>
    <property type="match status" value="1"/>
</dbReference>
<feature type="transmembrane region" description="Helical" evidence="6">
    <location>
        <begin position="445"/>
        <end position="465"/>
    </location>
</feature>
<evidence type="ECO:0000256" key="6">
    <source>
        <dbReference type="SAM" id="Phobius"/>
    </source>
</evidence>
<keyword evidence="3 6" id="KW-0812">Transmembrane</keyword>
<keyword evidence="4 6" id="KW-1133">Transmembrane helix</keyword>
<keyword evidence="2" id="KW-1003">Cell membrane</keyword>
<dbReference type="GO" id="GO:0005886">
    <property type="term" value="C:plasma membrane"/>
    <property type="evidence" value="ECO:0007669"/>
    <property type="project" value="UniProtKB-SubCell"/>
</dbReference>
<organism evidence="8 9">
    <name type="scientific">Limnohabitans curvus</name>
    <dbReference type="NCBI Taxonomy" id="323423"/>
    <lineage>
        <taxon>Bacteria</taxon>
        <taxon>Pseudomonadati</taxon>
        <taxon>Pseudomonadota</taxon>
        <taxon>Betaproteobacteria</taxon>
        <taxon>Burkholderiales</taxon>
        <taxon>Comamonadaceae</taxon>
        <taxon>Limnohabitans</taxon>
    </lineage>
</organism>
<dbReference type="InterPro" id="IPR025405">
    <property type="entry name" value="DUF4131"/>
</dbReference>
<comment type="caution">
    <text evidence="8">The sequence shown here is derived from an EMBL/GenBank/DDBJ whole genome shotgun (WGS) entry which is preliminary data.</text>
</comment>
<keyword evidence="5 6" id="KW-0472">Membrane</keyword>
<dbReference type="InterPro" id="IPR035681">
    <property type="entry name" value="ComA-like_MBL"/>
</dbReference>
<dbReference type="CDD" id="cd07731">
    <property type="entry name" value="ComA-like_MBL-fold"/>
    <property type="match status" value="1"/>
</dbReference>
<dbReference type="RefSeq" id="WP_108402748.1">
    <property type="nucleotide sequence ID" value="NZ_NESP01000001.1"/>
</dbReference>
<comment type="subcellular location">
    <subcellularLocation>
        <location evidence="1">Cell membrane</location>
        <topology evidence="1">Multi-pass membrane protein</topology>
    </subcellularLocation>
</comment>
<keyword evidence="9" id="KW-1185">Reference proteome</keyword>
<evidence type="ECO:0000256" key="2">
    <source>
        <dbReference type="ARBA" id="ARBA00022475"/>
    </source>
</evidence>
<dbReference type="SMART" id="SM00849">
    <property type="entry name" value="Lactamase_B"/>
    <property type="match status" value="1"/>
</dbReference>
<feature type="transmembrane region" description="Helical" evidence="6">
    <location>
        <begin position="55"/>
        <end position="76"/>
    </location>
</feature>
<dbReference type="EMBL" id="NESP01000001">
    <property type="protein sequence ID" value="PUE60638.1"/>
    <property type="molecule type" value="Genomic_DNA"/>
</dbReference>
<evidence type="ECO:0000256" key="3">
    <source>
        <dbReference type="ARBA" id="ARBA00022692"/>
    </source>
</evidence>
<dbReference type="AlphaFoldDB" id="A0A315EUV4"/>
<feature type="domain" description="Metallo-beta-lactamase" evidence="7">
    <location>
        <begin position="552"/>
        <end position="743"/>
    </location>
</feature>
<reference evidence="8 9" key="1">
    <citation type="submission" date="2017-04" db="EMBL/GenBank/DDBJ databases">
        <title>Unexpected and diverse lifestyles within the genus Limnohabitans.</title>
        <authorList>
            <person name="Kasalicky V."/>
            <person name="Mehrshad M."/>
            <person name="Andrei S.-A."/>
            <person name="Salcher M."/>
            <person name="Kratochvilova H."/>
            <person name="Simek K."/>
            <person name="Ghai R."/>
        </authorList>
    </citation>
    <scope>NUCLEOTIDE SEQUENCE [LARGE SCALE GENOMIC DNA]</scope>
    <source>
        <strain evidence="8 9">MWH-C5</strain>
    </source>
</reference>
<feature type="transmembrane region" description="Helical" evidence="6">
    <location>
        <begin position="416"/>
        <end position="439"/>
    </location>
</feature>
<name>A0A315EUV4_9BURK</name>
<feature type="transmembrane region" description="Helical" evidence="6">
    <location>
        <begin position="359"/>
        <end position="377"/>
    </location>
</feature>
<accession>A0A315EUV4</accession>
<protein>
    <submittedName>
        <fullName evidence="8">DNA internalization-related competence protein ComEC/Rec2</fullName>
    </submittedName>
</protein>
<dbReference type="NCBIfam" id="TIGR00361">
    <property type="entry name" value="ComEC_Rec2"/>
    <property type="match status" value="1"/>
</dbReference>
<feature type="transmembrane region" description="Helical" evidence="6">
    <location>
        <begin position="496"/>
        <end position="513"/>
    </location>
</feature>
<dbReference type="Pfam" id="PF03772">
    <property type="entry name" value="Competence"/>
    <property type="match status" value="1"/>
</dbReference>
<dbReference type="NCBIfam" id="TIGR00360">
    <property type="entry name" value="ComEC_N-term"/>
    <property type="match status" value="1"/>
</dbReference>
<dbReference type="InterPro" id="IPR004477">
    <property type="entry name" value="ComEC_N"/>
</dbReference>
<gene>
    <name evidence="8" type="ORF">B9Z44_00670</name>
</gene>
<evidence type="ECO:0000313" key="9">
    <source>
        <dbReference type="Proteomes" id="UP000251341"/>
    </source>
</evidence>
<feature type="transmembrane region" description="Helical" evidence="6">
    <location>
        <begin position="335"/>
        <end position="352"/>
    </location>
</feature>
<feature type="transmembrane region" description="Helical" evidence="6">
    <location>
        <begin position="383"/>
        <end position="404"/>
    </location>
</feature>
<dbReference type="SUPFAM" id="SSF56281">
    <property type="entry name" value="Metallo-hydrolase/oxidoreductase"/>
    <property type="match status" value="1"/>
</dbReference>
<dbReference type="Gene3D" id="3.60.15.10">
    <property type="entry name" value="Ribonuclease Z/Hydroxyacylglutathione hydrolase-like"/>
    <property type="match status" value="1"/>
</dbReference>
<dbReference type="PANTHER" id="PTHR30619">
    <property type="entry name" value="DNA INTERNALIZATION/COMPETENCE PROTEIN COMEC/REC2"/>
    <property type="match status" value="1"/>
</dbReference>
<evidence type="ECO:0000256" key="5">
    <source>
        <dbReference type="ARBA" id="ARBA00023136"/>
    </source>
</evidence>
<evidence type="ECO:0000259" key="7">
    <source>
        <dbReference type="SMART" id="SM00849"/>
    </source>
</evidence>
<proteinExistence type="predicted"/>
<dbReference type="GO" id="GO:0030420">
    <property type="term" value="P:establishment of competence for transformation"/>
    <property type="evidence" value="ECO:0007669"/>
    <property type="project" value="InterPro"/>
</dbReference>
<dbReference type="InterPro" id="IPR052159">
    <property type="entry name" value="Competence_DNA_uptake"/>
</dbReference>
<feature type="transmembrane region" description="Helical" evidence="6">
    <location>
        <begin position="30"/>
        <end position="48"/>
    </location>
</feature>